<sequence>MPEWLLFLLLAAGVAGAAIGLKKLQPPPEVKSAAPKLNLVTSFEGIVVAGKMTVSPGQVSCVAYGVVFGRMEGEEHDEFVQLHRGGWTEGFEIRTKDGHIISVPKGPIYVDGEWGDTDGRAEVSSYLAAAEVSSDAVHAVLTSKAVILESRVEMNASVTVHATRFEELFVEAQEGDAYRHGLRKHVARGDILVRSSAS</sequence>
<organism evidence="1 2">
    <name type="scientific">Pendulispora rubella</name>
    <dbReference type="NCBI Taxonomy" id="2741070"/>
    <lineage>
        <taxon>Bacteria</taxon>
        <taxon>Pseudomonadati</taxon>
        <taxon>Myxococcota</taxon>
        <taxon>Myxococcia</taxon>
        <taxon>Myxococcales</taxon>
        <taxon>Sorangiineae</taxon>
        <taxon>Pendulisporaceae</taxon>
        <taxon>Pendulispora</taxon>
    </lineage>
</organism>
<dbReference type="EMBL" id="CP089983">
    <property type="protein sequence ID" value="WXB04752.1"/>
    <property type="molecule type" value="Genomic_DNA"/>
</dbReference>
<dbReference type="Proteomes" id="UP001374803">
    <property type="component" value="Chromosome"/>
</dbReference>
<proteinExistence type="predicted"/>
<gene>
    <name evidence="1" type="ORF">LVJ94_48645</name>
</gene>
<name>A0ABZ2L7Q3_9BACT</name>
<reference evidence="1" key="1">
    <citation type="submission" date="2021-12" db="EMBL/GenBank/DDBJ databases">
        <title>Discovery of the Pendulisporaceae a myxobacterial family with distinct sporulation behavior and unique specialized metabolism.</title>
        <authorList>
            <person name="Garcia R."/>
            <person name="Popoff A."/>
            <person name="Bader C.D."/>
            <person name="Loehr J."/>
            <person name="Walesch S."/>
            <person name="Walt C."/>
            <person name="Boldt J."/>
            <person name="Bunk B."/>
            <person name="Haeckl F.J.F.P.J."/>
            <person name="Gunesch A.P."/>
            <person name="Birkelbach J."/>
            <person name="Nuebel U."/>
            <person name="Pietschmann T."/>
            <person name="Bach T."/>
            <person name="Mueller R."/>
        </authorList>
    </citation>
    <scope>NUCLEOTIDE SEQUENCE</scope>
    <source>
        <strain evidence="1">MSr11367</strain>
    </source>
</reference>
<protein>
    <submittedName>
        <fullName evidence="1">Uncharacterized protein</fullName>
    </submittedName>
</protein>
<keyword evidence="2" id="KW-1185">Reference proteome</keyword>
<evidence type="ECO:0000313" key="2">
    <source>
        <dbReference type="Proteomes" id="UP001374803"/>
    </source>
</evidence>
<dbReference type="RefSeq" id="WP_394834396.1">
    <property type="nucleotide sequence ID" value="NZ_CP089929.1"/>
</dbReference>
<accession>A0ABZ2L7Q3</accession>
<evidence type="ECO:0000313" key="1">
    <source>
        <dbReference type="EMBL" id="WXB04752.1"/>
    </source>
</evidence>